<dbReference type="AlphaFoldDB" id="A0A0E9UAU3"/>
<protein>
    <submittedName>
        <fullName evidence="1">Uncharacterized protein</fullName>
    </submittedName>
</protein>
<evidence type="ECO:0000313" key="1">
    <source>
        <dbReference type="EMBL" id="JAH62093.1"/>
    </source>
</evidence>
<proteinExistence type="predicted"/>
<organism evidence="1">
    <name type="scientific">Anguilla anguilla</name>
    <name type="common">European freshwater eel</name>
    <name type="synonym">Muraena anguilla</name>
    <dbReference type="NCBI Taxonomy" id="7936"/>
    <lineage>
        <taxon>Eukaryota</taxon>
        <taxon>Metazoa</taxon>
        <taxon>Chordata</taxon>
        <taxon>Craniata</taxon>
        <taxon>Vertebrata</taxon>
        <taxon>Euteleostomi</taxon>
        <taxon>Actinopterygii</taxon>
        <taxon>Neopterygii</taxon>
        <taxon>Teleostei</taxon>
        <taxon>Anguilliformes</taxon>
        <taxon>Anguillidae</taxon>
        <taxon>Anguilla</taxon>
    </lineage>
</organism>
<name>A0A0E9UAU3_ANGAN</name>
<reference evidence="1" key="2">
    <citation type="journal article" date="2015" name="Fish Shellfish Immunol.">
        <title>Early steps in the European eel (Anguilla anguilla)-Vibrio vulnificus interaction in the gills: Role of the RtxA13 toxin.</title>
        <authorList>
            <person name="Callol A."/>
            <person name="Pajuelo D."/>
            <person name="Ebbesson L."/>
            <person name="Teles M."/>
            <person name="MacKenzie S."/>
            <person name="Amaro C."/>
        </authorList>
    </citation>
    <scope>NUCLEOTIDE SEQUENCE</scope>
</reference>
<sequence length="43" mass="4678">MTDWSFSNVALTSPCPLLWLGLPCRCPRAVVSSGFCTATLLYV</sequence>
<dbReference type="EMBL" id="GBXM01046484">
    <property type="protein sequence ID" value="JAH62093.1"/>
    <property type="molecule type" value="Transcribed_RNA"/>
</dbReference>
<reference evidence="1" key="1">
    <citation type="submission" date="2014-11" db="EMBL/GenBank/DDBJ databases">
        <authorList>
            <person name="Amaro Gonzalez C."/>
        </authorList>
    </citation>
    <scope>NUCLEOTIDE SEQUENCE</scope>
</reference>
<accession>A0A0E9UAU3</accession>